<dbReference type="EMBL" id="BLXT01004434">
    <property type="protein sequence ID" value="GFO12597.1"/>
    <property type="molecule type" value="Genomic_DNA"/>
</dbReference>
<sequence>MKTQTQMTDMKKMIKKESLPFFKVLSLLYHCLEPRKSNSRTKARNMKITHKPGKTIQLTKHVDILANPQNQVQRRKVAEGYANYLAYNSSPKTTTLESIVKETLMNKTLSKTLKLRTRNKSLASVQPGKCKHETLKDCAEGCNL</sequence>
<evidence type="ECO:0000313" key="2">
    <source>
        <dbReference type="Proteomes" id="UP000735302"/>
    </source>
</evidence>
<dbReference type="Proteomes" id="UP000735302">
    <property type="component" value="Unassembled WGS sequence"/>
</dbReference>
<reference evidence="1 2" key="1">
    <citation type="journal article" date="2021" name="Elife">
        <title>Chloroplast acquisition without the gene transfer in kleptoplastic sea slugs, Plakobranchus ocellatus.</title>
        <authorList>
            <person name="Maeda T."/>
            <person name="Takahashi S."/>
            <person name="Yoshida T."/>
            <person name="Shimamura S."/>
            <person name="Takaki Y."/>
            <person name="Nagai Y."/>
            <person name="Toyoda A."/>
            <person name="Suzuki Y."/>
            <person name="Arimoto A."/>
            <person name="Ishii H."/>
            <person name="Satoh N."/>
            <person name="Nishiyama T."/>
            <person name="Hasebe M."/>
            <person name="Maruyama T."/>
            <person name="Minagawa J."/>
            <person name="Obokata J."/>
            <person name="Shigenobu S."/>
        </authorList>
    </citation>
    <scope>NUCLEOTIDE SEQUENCE [LARGE SCALE GENOMIC DNA]</scope>
</reference>
<dbReference type="AlphaFoldDB" id="A0AAV4AZY1"/>
<keyword evidence="2" id="KW-1185">Reference proteome</keyword>
<gene>
    <name evidence="1" type="ORF">PoB_003910200</name>
</gene>
<evidence type="ECO:0000313" key="1">
    <source>
        <dbReference type="EMBL" id="GFO12597.1"/>
    </source>
</evidence>
<comment type="caution">
    <text evidence="1">The sequence shown here is derived from an EMBL/GenBank/DDBJ whole genome shotgun (WGS) entry which is preliminary data.</text>
</comment>
<name>A0AAV4AZY1_9GAST</name>
<organism evidence="1 2">
    <name type="scientific">Plakobranchus ocellatus</name>
    <dbReference type="NCBI Taxonomy" id="259542"/>
    <lineage>
        <taxon>Eukaryota</taxon>
        <taxon>Metazoa</taxon>
        <taxon>Spiralia</taxon>
        <taxon>Lophotrochozoa</taxon>
        <taxon>Mollusca</taxon>
        <taxon>Gastropoda</taxon>
        <taxon>Heterobranchia</taxon>
        <taxon>Euthyneura</taxon>
        <taxon>Panpulmonata</taxon>
        <taxon>Sacoglossa</taxon>
        <taxon>Placobranchoidea</taxon>
        <taxon>Plakobranchidae</taxon>
        <taxon>Plakobranchus</taxon>
    </lineage>
</organism>
<proteinExistence type="predicted"/>
<protein>
    <submittedName>
        <fullName evidence="1">Uncharacterized protein</fullName>
    </submittedName>
</protein>
<accession>A0AAV4AZY1</accession>